<evidence type="ECO:0000313" key="3">
    <source>
        <dbReference type="Proteomes" id="UP000054928"/>
    </source>
</evidence>
<keyword evidence="3" id="KW-1185">Reference proteome</keyword>
<dbReference type="AlphaFoldDB" id="A0A0N7L463"/>
<accession>A0A0N7L463</accession>
<feature type="compositionally biased region" description="Low complexity" evidence="1">
    <location>
        <begin position="26"/>
        <end position="118"/>
    </location>
</feature>
<sequence>MATGLYPPQHSGHVQPPGVYGYGNNQPHQYGQHQQYGQQYAQPQQQYGQPQQQYGQPQQQYGQPQQQYGQPQQQYGQPPQRFGQPSQQFGQPQQHYGQPQQQFGQTQQQYPPTTLGGQYQYPVRYGQVPPPMPSAASKKPRFRMPSLGKKN</sequence>
<dbReference type="GO" id="GO:0005840">
    <property type="term" value="C:ribosome"/>
    <property type="evidence" value="ECO:0007669"/>
    <property type="project" value="UniProtKB-KW"/>
</dbReference>
<dbReference type="EMBL" id="CCYD01000291">
    <property type="protein sequence ID" value="CEG37795.1"/>
    <property type="molecule type" value="Genomic_DNA"/>
</dbReference>
<dbReference type="Proteomes" id="UP000054928">
    <property type="component" value="Unassembled WGS sequence"/>
</dbReference>
<evidence type="ECO:0000313" key="2">
    <source>
        <dbReference type="EMBL" id="CEG37795.1"/>
    </source>
</evidence>
<dbReference type="GeneID" id="36400905"/>
<organism evidence="2 3">
    <name type="scientific">Plasmopara halstedii</name>
    <name type="common">Downy mildew of sunflower</name>
    <dbReference type="NCBI Taxonomy" id="4781"/>
    <lineage>
        <taxon>Eukaryota</taxon>
        <taxon>Sar</taxon>
        <taxon>Stramenopiles</taxon>
        <taxon>Oomycota</taxon>
        <taxon>Peronosporomycetes</taxon>
        <taxon>Peronosporales</taxon>
        <taxon>Peronosporaceae</taxon>
        <taxon>Plasmopara</taxon>
    </lineage>
</organism>
<reference evidence="3" key="1">
    <citation type="submission" date="2014-09" db="EMBL/GenBank/DDBJ databases">
        <authorList>
            <person name="Sharma Rahul"/>
            <person name="Thines Marco"/>
        </authorList>
    </citation>
    <scope>NUCLEOTIDE SEQUENCE [LARGE SCALE GENOMIC DNA]</scope>
</reference>
<keyword evidence="2" id="KW-0689">Ribosomal protein</keyword>
<protein>
    <submittedName>
        <fullName evidence="2">Ubiquitin/40S ribosomal protein S27a fusion</fullName>
    </submittedName>
</protein>
<keyword evidence="2" id="KW-0687">Ribonucleoprotein</keyword>
<feature type="region of interest" description="Disordered" evidence="1">
    <location>
        <begin position="1"/>
        <end position="151"/>
    </location>
</feature>
<dbReference type="RefSeq" id="XP_024574164.1">
    <property type="nucleotide sequence ID" value="XM_024723160.1"/>
</dbReference>
<name>A0A0N7L463_PLAHL</name>
<proteinExistence type="predicted"/>
<evidence type="ECO:0000256" key="1">
    <source>
        <dbReference type="SAM" id="MobiDB-lite"/>
    </source>
</evidence>